<reference evidence="1 2" key="1">
    <citation type="submission" date="2018-06" db="EMBL/GenBank/DDBJ databases">
        <authorList>
            <consortium name="Pathogen Informatics"/>
            <person name="Doyle S."/>
        </authorList>
    </citation>
    <scope>NUCLEOTIDE SEQUENCE [LARGE SCALE GENOMIC DNA]</scope>
    <source>
        <strain evidence="1 2">NCTC10699</strain>
    </source>
</reference>
<dbReference type="Proteomes" id="UP000254280">
    <property type="component" value="Unassembled WGS sequence"/>
</dbReference>
<accession>A0A379B718</accession>
<proteinExistence type="predicted"/>
<dbReference type="EMBL" id="UGSS01000002">
    <property type="protein sequence ID" value="SUB34413.1"/>
    <property type="molecule type" value="Genomic_DNA"/>
</dbReference>
<organism evidence="1 2">
    <name type="scientific">[Pasteurella] mairii</name>
    <dbReference type="NCBI Taxonomy" id="757"/>
    <lineage>
        <taxon>Bacteria</taxon>
        <taxon>Pseudomonadati</taxon>
        <taxon>Pseudomonadota</taxon>
        <taxon>Gammaproteobacteria</taxon>
        <taxon>Pasteurellales</taxon>
        <taxon>Pasteurellaceae</taxon>
    </lineage>
</organism>
<gene>
    <name evidence="1" type="ORF">NCTC10699_02082</name>
</gene>
<dbReference type="AlphaFoldDB" id="A0A379B718"/>
<evidence type="ECO:0000313" key="2">
    <source>
        <dbReference type="Proteomes" id="UP000254280"/>
    </source>
</evidence>
<sequence>MKKAANYLVICTPKVGQINQLNKVQIFMGKHYSTEFKFQVIQYVLNHQMGGA</sequence>
<name>A0A379B718_9PAST</name>
<evidence type="ECO:0000313" key="1">
    <source>
        <dbReference type="EMBL" id="SUB34413.1"/>
    </source>
</evidence>
<protein>
    <submittedName>
        <fullName evidence="1">Uncharacterized protein</fullName>
    </submittedName>
</protein>
<keyword evidence="2" id="KW-1185">Reference proteome</keyword>